<dbReference type="SUPFAM" id="SSF48295">
    <property type="entry name" value="TrpR-like"/>
    <property type="match status" value="1"/>
</dbReference>
<dbReference type="Proteomes" id="UP000553459">
    <property type="component" value="Unassembled WGS sequence"/>
</dbReference>
<dbReference type="Gene3D" id="1.10.10.10">
    <property type="entry name" value="Winged helix-like DNA-binding domain superfamily/Winged helix DNA-binding domain"/>
    <property type="match status" value="1"/>
</dbReference>
<dbReference type="Pfam" id="PF13518">
    <property type="entry name" value="HTH_28"/>
    <property type="match status" value="1"/>
</dbReference>
<dbReference type="AlphaFoldDB" id="A0A845PUF4"/>
<gene>
    <name evidence="2" type="ORF">GNY06_00215</name>
</gene>
<evidence type="ECO:0000313" key="3">
    <source>
        <dbReference type="Proteomes" id="UP000553459"/>
    </source>
</evidence>
<dbReference type="EMBL" id="JAAABJ010000044">
    <property type="protein sequence ID" value="NAW49888.1"/>
    <property type="molecule type" value="Genomic_DNA"/>
</dbReference>
<feature type="domain" description="Insertion element IS150 protein InsJ-like helix-turn-helix" evidence="1">
    <location>
        <begin position="7"/>
        <end position="53"/>
    </location>
</feature>
<comment type="caution">
    <text evidence="2">The sequence shown here is derived from an EMBL/GenBank/DDBJ whole genome shotgun (WGS) entry which is preliminary data.</text>
</comment>
<sequence length="102" mass="12118">MSDIRIKLKVLHYAKEIGNISQACRYYVISREAFYQWKRAYDQEREQGLVNSKPCPETPKLRTPNHIEDLILYLRKTYYFGPNGSYPVIMGLSYLQALFIMY</sequence>
<proteinExistence type="predicted"/>
<accession>A0A845PUF4</accession>
<evidence type="ECO:0000259" key="1">
    <source>
        <dbReference type="Pfam" id="PF13518"/>
    </source>
</evidence>
<evidence type="ECO:0000313" key="2">
    <source>
        <dbReference type="EMBL" id="NAW49888.1"/>
    </source>
</evidence>
<dbReference type="InterPro" id="IPR055247">
    <property type="entry name" value="InsJ-like_HTH"/>
</dbReference>
<keyword evidence="3" id="KW-1185">Reference proteome</keyword>
<organism evidence="2 3">
    <name type="scientific">Elizabethkingia argenteiflava</name>
    <dbReference type="NCBI Taxonomy" id="2681556"/>
    <lineage>
        <taxon>Bacteria</taxon>
        <taxon>Pseudomonadati</taxon>
        <taxon>Bacteroidota</taxon>
        <taxon>Flavobacteriia</taxon>
        <taxon>Flavobacteriales</taxon>
        <taxon>Weeksellaceae</taxon>
        <taxon>Elizabethkingia</taxon>
    </lineage>
</organism>
<protein>
    <submittedName>
        <fullName evidence="2">Helix-turn-helix domain-containing protein</fullName>
    </submittedName>
</protein>
<dbReference type="InterPro" id="IPR010921">
    <property type="entry name" value="Trp_repressor/repl_initiator"/>
</dbReference>
<name>A0A845PUF4_9FLAO</name>
<reference evidence="2 3" key="1">
    <citation type="submission" date="2019-11" db="EMBL/GenBank/DDBJ databases">
        <title>Characterization of Elizabethkingia argenteiflava sp. nov., isolated from inner surface of Soybean Pods.</title>
        <authorList>
            <person name="Mo S."/>
        </authorList>
    </citation>
    <scope>NUCLEOTIDE SEQUENCE [LARGE SCALE GENOMIC DNA]</scope>
    <source>
        <strain evidence="2 3">YB22</strain>
    </source>
</reference>
<dbReference type="InterPro" id="IPR036388">
    <property type="entry name" value="WH-like_DNA-bd_sf"/>
</dbReference>
<dbReference type="GO" id="GO:0043565">
    <property type="term" value="F:sequence-specific DNA binding"/>
    <property type="evidence" value="ECO:0007669"/>
    <property type="project" value="InterPro"/>
</dbReference>